<gene>
    <name evidence="2" type="ORF">I303_103740</name>
</gene>
<feature type="compositionally biased region" description="Low complexity" evidence="1">
    <location>
        <begin position="365"/>
        <end position="382"/>
    </location>
</feature>
<evidence type="ECO:0000256" key="1">
    <source>
        <dbReference type="SAM" id="MobiDB-lite"/>
    </source>
</evidence>
<feature type="compositionally biased region" description="Acidic residues" evidence="1">
    <location>
        <begin position="520"/>
        <end position="531"/>
    </location>
</feature>
<accession>A0AAJ8KPG4</accession>
<proteinExistence type="predicted"/>
<feature type="region of interest" description="Disordered" evidence="1">
    <location>
        <begin position="939"/>
        <end position="967"/>
    </location>
</feature>
<feature type="compositionally biased region" description="Polar residues" evidence="1">
    <location>
        <begin position="727"/>
        <end position="744"/>
    </location>
</feature>
<feature type="region of interest" description="Disordered" evidence="1">
    <location>
        <begin position="318"/>
        <end position="339"/>
    </location>
</feature>
<dbReference type="GeneID" id="28967456"/>
<feature type="compositionally biased region" description="Low complexity" evidence="1">
    <location>
        <begin position="124"/>
        <end position="144"/>
    </location>
</feature>
<feature type="compositionally biased region" description="Basic and acidic residues" evidence="1">
    <location>
        <begin position="108"/>
        <end position="119"/>
    </location>
</feature>
<feature type="compositionally biased region" description="Low complexity" evidence="1">
    <location>
        <begin position="809"/>
        <end position="855"/>
    </location>
</feature>
<feature type="compositionally biased region" description="Polar residues" evidence="1">
    <location>
        <begin position="756"/>
        <end position="775"/>
    </location>
</feature>
<feature type="compositionally biased region" description="Polar residues" evidence="1">
    <location>
        <begin position="402"/>
        <end position="411"/>
    </location>
</feature>
<feature type="region of interest" description="Disordered" evidence="1">
    <location>
        <begin position="727"/>
        <end position="864"/>
    </location>
</feature>
<feature type="region of interest" description="Disordered" evidence="1">
    <location>
        <begin position="365"/>
        <end position="415"/>
    </location>
</feature>
<feature type="region of interest" description="Disordered" evidence="1">
    <location>
        <begin position="586"/>
        <end position="710"/>
    </location>
</feature>
<feature type="compositionally biased region" description="Low complexity" evidence="1">
    <location>
        <begin position="776"/>
        <end position="796"/>
    </location>
</feature>
<dbReference type="EMBL" id="CP144533">
    <property type="protein sequence ID" value="WWC61160.1"/>
    <property type="molecule type" value="Genomic_DNA"/>
</dbReference>
<feature type="compositionally biased region" description="Polar residues" evidence="1">
    <location>
        <begin position="540"/>
        <end position="551"/>
    </location>
</feature>
<evidence type="ECO:0000313" key="3">
    <source>
        <dbReference type="Proteomes" id="UP000078595"/>
    </source>
</evidence>
<reference evidence="2" key="1">
    <citation type="submission" date="2013-07" db="EMBL/GenBank/DDBJ databases">
        <authorList>
            <consortium name="The Broad Institute Genome Sequencing Platform"/>
            <person name="Cuomo C."/>
            <person name="Litvintseva A."/>
            <person name="Chen Y."/>
            <person name="Heitman J."/>
            <person name="Sun S."/>
            <person name="Springer D."/>
            <person name="Dromer F."/>
            <person name="Young S.K."/>
            <person name="Zeng Q."/>
            <person name="Gargeya S."/>
            <person name="Fitzgerald M."/>
            <person name="Abouelleil A."/>
            <person name="Alvarado L."/>
            <person name="Berlin A.M."/>
            <person name="Chapman S.B."/>
            <person name="Dewar J."/>
            <person name="Goldberg J."/>
            <person name="Griggs A."/>
            <person name="Gujja S."/>
            <person name="Hansen M."/>
            <person name="Howarth C."/>
            <person name="Imamovic A."/>
            <person name="Larimer J."/>
            <person name="McCowan C."/>
            <person name="Murphy C."/>
            <person name="Pearson M."/>
            <person name="Priest M."/>
            <person name="Roberts A."/>
            <person name="Saif S."/>
            <person name="Shea T."/>
            <person name="Sykes S."/>
            <person name="Wortman J."/>
            <person name="Nusbaum C."/>
            <person name="Birren B."/>
        </authorList>
    </citation>
    <scope>NUCLEOTIDE SEQUENCE</scope>
    <source>
        <strain evidence="2">CBS 10117</strain>
    </source>
</reference>
<feature type="compositionally biased region" description="Low complexity" evidence="1">
    <location>
        <begin position="745"/>
        <end position="755"/>
    </location>
</feature>
<name>A0AAJ8KPG4_9TREE</name>
<feature type="compositionally biased region" description="Polar residues" evidence="1">
    <location>
        <begin position="167"/>
        <end position="178"/>
    </location>
</feature>
<feature type="compositionally biased region" description="Low complexity" evidence="1">
    <location>
        <begin position="952"/>
        <end position="967"/>
    </location>
</feature>
<organism evidence="2 3">
    <name type="scientific">Kwoniella dejecticola CBS 10117</name>
    <dbReference type="NCBI Taxonomy" id="1296121"/>
    <lineage>
        <taxon>Eukaryota</taxon>
        <taxon>Fungi</taxon>
        <taxon>Dikarya</taxon>
        <taxon>Basidiomycota</taxon>
        <taxon>Agaricomycotina</taxon>
        <taxon>Tremellomycetes</taxon>
        <taxon>Tremellales</taxon>
        <taxon>Cryptococcaceae</taxon>
        <taxon>Kwoniella</taxon>
    </lineage>
</organism>
<evidence type="ECO:0000313" key="2">
    <source>
        <dbReference type="EMBL" id="WWC61160.1"/>
    </source>
</evidence>
<feature type="compositionally biased region" description="Basic and acidic residues" evidence="1">
    <location>
        <begin position="1002"/>
        <end position="1017"/>
    </location>
</feature>
<feature type="region of interest" description="Disordered" evidence="1">
    <location>
        <begin position="1"/>
        <end position="152"/>
    </location>
</feature>
<feature type="compositionally biased region" description="Pro residues" evidence="1">
    <location>
        <begin position="443"/>
        <end position="452"/>
    </location>
</feature>
<dbReference type="AlphaFoldDB" id="A0AAJ8KPG4"/>
<feature type="compositionally biased region" description="Low complexity" evidence="1">
    <location>
        <begin position="648"/>
        <end position="659"/>
    </location>
</feature>
<dbReference type="KEGG" id="kdj:28967456"/>
<feature type="region of interest" description="Disordered" evidence="1">
    <location>
        <begin position="165"/>
        <end position="239"/>
    </location>
</feature>
<protein>
    <submittedName>
        <fullName evidence="2">Uncharacterized protein</fullName>
    </submittedName>
</protein>
<dbReference type="Proteomes" id="UP000078595">
    <property type="component" value="Chromosome 4"/>
</dbReference>
<feature type="compositionally biased region" description="Gly residues" evidence="1">
    <location>
        <begin position="190"/>
        <end position="203"/>
    </location>
</feature>
<feature type="region of interest" description="Disordered" evidence="1">
    <location>
        <begin position="509"/>
        <end position="551"/>
    </location>
</feature>
<feature type="region of interest" description="Disordered" evidence="1">
    <location>
        <begin position="996"/>
        <end position="1023"/>
    </location>
</feature>
<feature type="compositionally biased region" description="Low complexity" evidence="1">
    <location>
        <begin position="204"/>
        <end position="224"/>
    </location>
</feature>
<keyword evidence="3" id="KW-1185">Reference proteome</keyword>
<dbReference type="RefSeq" id="XP_018263881.2">
    <property type="nucleotide sequence ID" value="XM_018407073.2"/>
</dbReference>
<feature type="compositionally biased region" description="Polar residues" evidence="1">
    <location>
        <begin position="69"/>
        <end position="85"/>
    </location>
</feature>
<feature type="region of interest" description="Disordered" evidence="1">
    <location>
        <begin position="431"/>
        <end position="480"/>
    </location>
</feature>
<sequence>MMPSSGPSSPRLVLNSPPLDHRSISNDTGGSYLPQTIKEASQSNCRHPHGGPGPLYPPGQRPRSPQSPKATSGPSNVEANGLNQGQGHGRTPAEAYANLHTQQQSKRHLPDHPYKDHQNAHPTQYQQQQYQQQQYQQQQQQPQQLKERGTKPVILDWISRKLGSRRATISETPSSSSAPHAANGQRMMAGLGGSPKLGGGSSNGGRNRLPSMPKPSTTTTNTTKSPRKAGAGPSAGGETVGMINMRRENSSTSNSTQPSLSLYSTRISNVGTVERDRRREANNPYPSIPIPKLIASSGIGLRDTIKRKNGRNQIAHTHTHTHTTSNANPGPNSNADANNHLNRLTREEDGETNTTVSMSYSYSYLSRSPRSRSYSMDSIRSSTNSYARSLDDNARPTRFRGRTSTNGTNERPISASGGYMAFVNTAVGGGTGAGADDDASLRPFPPSHPGSPTPSTSVLSRTGSNAFPPPTSRQFDGGRSRTNTFYSTWSGAGHARSTTGSLDGLYGSTYRYSYDRQPDDQDEDEDEDENDGRERESRQDSTSTKPTTCISFDSSPAIAHIAQPQAQLQLQPQQNQLHIQLPISSHSSTQTPIAPQGSFGLGDVITSSPNSDPSRQRDRSSRAESPLAAHEHEISSGGSSPAPPSPTTPTSNTTSSPTRPTLPIPPNSNSNYHNQGPDPHSHPHVHVQAPKHTPHHPVHNPIPNEVPDDNASMLTLASSTFGLLPTQIGSPLNHNPSHASAITRSGNASASGSGSITPHTPTVSQPLTPNAEIQETPQSQQASMAPPPTSTAAFAIPNPPSIHRLKETSAAAVAAAGGASSGRPSSITSPSIHWAPTPTSINPATNTITNTTANPAEERDRERDRPLSVNFENSAMNHQYGYQQQYQYQYQPSINTHLSTAASIMSFKRADRDASVRAIRRKGSWESYESGWSWRGLNGPTGGGGGDGWSINTNTNTNNRNLASPIGGTSSANGAGAGAGNGAGAGSANGAGSFRSGGGMVHKADSVMSRDPDRDNAANDDEDVYEAQNQERNLSIGGNGLAIVAS</sequence>
<feature type="compositionally biased region" description="Polar residues" evidence="1">
    <location>
        <begin position="325"/>
        <end position="339"/>
    </location>
</feature>
<reference evidence="2" key="2">
    <citation type="submission" date="2024-02" db="EMBL/GenBank/DDBJ databases">
        <title>Comparative genomics of Cryptococcus and Kwoniella reveals pathogenesis evolution and contrasting modes of karyotype evolution via chromosome fusion or intercentromeric recombination.</title>
        <authorList>
            <person name="Coelho M.A."/>
            <person name="David-Palma M."/>
            <person name="Shea T."/>
            <person name="Bowers K."/>
            <person name="McGinley-Smith S."/>
            <person name="Mohammad A.W."/>
            <person name="Gnirke A."/>
            <person name="Yurkov A.M."/>
            <person name="Nowrousian M."/>
            <person name="Sun S."/>
            <person name="Cuomo C.A."/>
            <person name="Heitman J."/>
        </authorList>
    </citation>
    <scope>NUCLEOTIDE SEQUENCE</scope>
    <source>
        <strain evidence="2">CBS 10117</strain>
    </source>
</reference>
<feature type="compositionally biased region" description="Gly residues" evidence="1">
    <location>
        <begin position="939"/>
        <end position="948"/>
    </location>
</feature>